<keyword evidence="3" id="KW-0645">Protease</keyword>
<dbReference type="Pfam" id="PF00675">
    <property type="entry name" value="Peptidase_M16"/>
    <property type="match status" value="1"/>
</dbReference>
<comment type="similarity">
    <text evidence="2">Belongs to the peptidase M16 family.</text>
</comment>
<evidence type="ECO:0000256" key="6">
    <source>
        <dbReference type="ARBA" id="ARBA00022833"/>
    </source>
</evidence>
<keyword evidence="5" id="KW-0378">Hydrolase</keyword>
<accession>A0ABQ6J4J0</accession>
<keyword evidence="6" id="KW-0862">Zinc</keyword>
<evidence type="ECO:0000256" key="4">
    <source>
        <dbReference type="ARBA" id="ARBA00022723"/>
    </source>
</evidence>
<evidence type="ECO:0000256" key="7">
    <source>
        <dbReference type="ARBA" id="ARBA00023049"/>
    </source>
</evidence>
<feature type="domain" description="Peptidase M16 N-terminal" evidence="8">
    <location>
        <begin position="27"/>
        <end position="103"/>
    </location>
</feature>
<keyword evidence="4" id="KW-0479">Metal-binding</keyword>
<evidence type="ECO:0000256" key="2">
    <source>
        <dbReference type="ARBA" id="ARBA00007261"/>
    </source>
</evidence>
<dbReference type="InterPro" id="IPR001431">
    <property type="entry name" value="Pept_M16_Zn_BS"/>
</dbReference>
<evidence type="ECO:0000256" key="1">
    <source>
        <dbReference type="ARBA" id="ARBA00001947"/>
    </source>
</evidence>
<dbReference type="InterPro" id="IPR011765">
    <property type="entry name" value="Pept_M16_N"/>
</dbReference>
<protein>
    <recommendedName>
        <fullName evidence="8">Peptidase M16 N-terminal domain-containing protein</fullName>
    </recommendedName>
</protein>
<dbReference type="PANTHER" id="PTHR43690:SF18">
    <property type="entry name" value="INSULIN-DEGRADING ENZYME-RELATED"/>
    <property type="match status" value="1"/>
</dbReference>
<dbReference type="Proteomes" id="UP001157046">
    <property type="component" value="Unassembled WGS sequence"/>
</dbReference>
<dbReference type="InterPro" id="IPR011249">
    <property type="entry name" value="Metalloenz_LuxS/M16"/>
</dbReference>
<evidence type="ECO:0000256" key="5">
    <source>
        <dbReference type="ARBA" id="ARBA00022801"/>
    </source>
</evidence>
<organism evidence="9 10">
    <name type="scientific">Shewanella glacialipiscicola</name>
    <dbReference type="NCBI Taxonomy" id="614069"/>
    <lineage>
        <taxon>Bacteria</taxon>
        <taxon>Pseudomonadati</taxon>
        <taxon>Pseudomonadota</taxon>
        <taxon>Gammaproteobacteria</taxon>
        <taxon>Alteromonadales</taxon>
        <taxon>Shewanellaceae</taxon>
        <taxon>Shewanella</taxon>
    </lineage>
</organism>
<dbReference type="PANTHER" id="PTHR43690">
    <property type="entry name" value="NARDILYSIN"/>
    <property type="match status" value="1"/>
</dbReference>
<reference evidence="10" key="1">
    <citation type="journal article" date="2019" name="Int. J. Syst. Evol. Microbiol.">
        <title>The Global Catalogue of Microorganisms (GCM) 10K type strain sequencing project: providing services to taxonomists for standard genome sequencing and annotation.</title>
        <authorList>
            <consortium name="The Broad Institute Genomics Platform"/>
            <consortium name="The Broad Institute Genome Sequencing Center for Infectious Disease"/>
            <person name="Wu L."/>
            <person name="Ma J."/>
        </authorList>
    </citation>
    <scope>NUCLEOTIDE SEQUENCE [LARGE SCALE GENOMIC DNA]</scope>
    <source>
        <strain evidence="10">NBRC 102030</strain>
    </source>
</reference>
<comment type="caution">
    <text evidence="9">The sequence shown here is derived from an EMBL/GenBank/DDBJ whole genome shotgun (WGS) entry which is preliminary data.</text>
</comment>
<proteinExistence type="inferred from homology"/>
<evidence type="ECO:0000259" key="8">
    <source>
        <dbReference type="Pfam" id="PF00675"/>
    </source>
</evidence>
<evidence type="ECO:0000313" key="9">
    <source>
        <dbReference type="EMBL" id="GMA82634.1"/>
    </source>
</evidence>
<evidence type="ECO:0000313" key="10">
    <source>
        <dbReference type="Proteomes" id="UP001157046"/>
    </source>
</evidence>
<gene>
    <name evidence="9" type="ORF">GCM10025855_21670</name>
</gene>
<dbReference type="SUPFAM" id="SSF63411">
    <property type="entry name" value="LuxS/MPP-like metallohydrolase"/>
    <property type="match status" value="1"/>
</dbReference>
<dbReference type="Gene3D" id="3.30.830.10">
    <property type="entry name" value="Metalloenzyme, LuxS/M16 peptidase-like"/>
    <property type="match status" value="1"/>
</dbReference>
<dbReference type="EMBL" id="BSUY01000001">
    <property type="protein sequence ID" value="GMA82634.1"/>
    <property type="molecule type" value="Genomic_DNA"/>
</dbReference>
<dbReference type="InterPro" id="IPR050626">
    <property type="entry name" value="Peptidase_M16"/>
</dbReference>
<name>A0ABQ6J4J0_9GAMM</name>
<dbReference type="PROSITE" id="PS00143">
    <property type="entry name" value="INSULINASE"/>
    <property type="match status" value="1"/>
</dbReference>
<comment type="cofactor">
    <cofactor evidence="1">
        <name>Zn(2+)</name>
        <dbReference type="ChEBI" id="CHEBI:29105"/>
    </cofactor>
</comment>
<keyword evidence="7" id="KW-0482">Metalloprotease</keyword>
<keyword evidence="10" id="KW-1185">Reference proteome</keyword>
<sequence>MQASQSIYKSPNDHRQYRYLVLDNALRVLLVEDQDASQAAASMAVGVGHFDDPADRPGMAHFLEHMLFLGTEKFPDSGEYHAFINQHGGSNNAWTGTEHTNFFHHQ</sequence>
<evidence type="ECO:0000256" key="3">
    <source>
        <dbReference type="ARBA" id="ARBA00022670"/>
    </source>
</evidence>